<dbReference type="AlphaFoldDB" id="A0ABC8TCA8"/>
<proteinExistence type="predicted"/>
<evidence type="ECO:0000256" key="1">
    <source>
        <dbReference type="SAM" id="MobiDB-lite"/>
    </source>
</evidence>
<name>A0ABC8TCA8_9AQUA</name>
<keyword evidence="3" id="KW-1185">Reference proteome</keyword>
<organism evidence="2 3">
    <name type="scientific">Ilex paraguariensis</name>
    <name type="common">yerba mate</name>
    <dbReference type="NCBI Taxonomy" id="185542"/>
    <lineage>
        <taxon>Eukaryota</taxon>
        <taxon>Viridiplantae</taxon>
        <taxon>Streptophyta</taxon>
        <taxon>Embryophyta</taxon>
        <taxon>Tracheophyta</taxon>
        <taxon>Spermatophyta</taxon>
        <taxon>Magnoliopsida</taxon>
        <taxon>eudicotyledons</taxon>
        <taxon>Gunneridae</taxon>
        <taxon>Pentapetalae</taxon>
        <taxon>asterids</taxon>
        <taxon>campanulids</taxon>
        <taxon>Aquifoliales</taxon>
        <taxon>Aquifoliaceae</taxon>
        <taxon>Ilex</taxon>
    </lineage>
</organism>
<evidence type="ECO:0000313" key="3">
    <source>
        <dbReference type="Proteomes" id="UP001642360"/>
    </source>
</evidence>
<evidence type="ECO:0000313" key="2">
    <source>
        <dbReference type="EMBL" id="CAK9166974.1"/>
    </source>
</evidence>
<reference evidence="2 3" key="1">
    <citation type="submission" date="2024-02" db="EMBL/GenBank/DDBJ databases">
        <authorList>
            <person name="Vignale AGUSTIN F."/>
            <person name="Sosa J E."/>
            <person name="Modenutti C."/>
        </authorList>
    </citation>
    <scope>NUCLEOTIDE SEQUENCE [LARGE SCALE GENOMIC DNA]</scope>
</reference>
<accession>A0ABC8TCA8</accession>
<dbReference type="Proteomes" id="UP001642360">
    <property type="component" value="Unassembled WGS sequence"/>
</dbReference>
<comment type="caution">
    <text evidence="2">The sequence shown here is derived from an EMBL/GenBank/DDBJ whole genome shotgun (WGS) entry which is preliminary data.</text>
</comment>
<dbReference type="EMBL" id="CAUOFW020004724">
    <property type="protein sequence ID" value="CAK9166974.1"/>
    <property type="molecule type" value="Genomic_DNA"/>
</dbReference>
<sequence length="86" mass="9447">MEGQTPKTSLSARLELPGGQVAKVRVGLVREFTTLALENFLMMIFLDESSATAWGERRTHALTSGSTPKGNPGGKWEKVRHGDLRH</sequence>
<feature type="region of interest" description="Disordered" evidence="1">
    <location>
        <begin position="58"/>
        <end position="86"/>
    </location>
</feature>
<feature type="compositionally biased region" description="Basic and acidic residues" evidence="1">
    <location>
        <begin position="75"/>
        <end position="86"/>
    </location>
</feature>
<gene>
    <name evidence="2" type="ORF">ILEXP_LOCUS36219</name>
</gene>
<protein>
    <submittedName>
        <fullName evidence="2">Uncharacterized protein</fullName>
    </submittedName>
</protein>